<gene>
    <name evidence="17" type="ORF">MB824_07485</name>
</gene>
<keyword evidence="11" id="KW-0902">Two-component regulatory system</keyword>
<dbReference type="Pfam" id="PF00512">
    <property type="entry name" value="HisKA"/>
    <property type="match status" value="1"/>
</dbReference>
<dbReference type="CDD" id="cd06225">
    <property type="entry name" value="HAMP"/>
    <property type="match status" value="1"/>
</dbReference>
<proteinExistence type="predicted"/>
<keyword evidence="10 13" id="KW-1133">Transmembrane helix</keyword>
<dbReference type="SMART" id="SM00091">
    <property type="entry name" value="PAS"/>
    <property type="match status" value="1"/>
</dbReference>
<dbReference type="SUPFAM" id="SSF158472">
    <property type="entry name" value="HAMP domain-like"/>
    <property type="match status" value="1"/>
</dbReference>
<dbReference type="PROSITE" id="PS50109">
    <property type="entry name" value="HIS_KIN"/>
    <property type="match status" value="1"/>
</dbReference>
<evidence type="ECO:0000256" key="3">
    <source>
        <dbReference type="ARBA" id="ARBA00012438"/>
    </source>
</evidence>
<dbReference type="Gene3D" id="3.30.450.20">
    <property type="entry name" value="PAS domain"/>
    <property type="match status" value="1"/>
</dbReference>
<dbReference type="PRINTS" id="PR00344">
    <property type="entry name" value="BCTRLSENSOR"/>
</dbReference>
<feature type="transmembrane region" description="Helical" evidence="13">
    <location>
        <begin position="77"/>
        <end position="98"/>
    </location>
</feature>
<evidence type="ECO:0000256" key="9">
    <source>
        <dbReference type="ARBA" id="ARBA00022840"/>
    </source>
</evidence>
<evidence type="ECO:0000256" key="6">
    <source>
        <dbReference type="ARBA" id="ARBA00022692"/>
    </source>
</evidence>
<feature type="domain" description="Histidine kinase" evidence="14">
    <location>
        <begin position="490"/>
        <end position="702"/>
    </location>
</feature>
<dbReference type="SUPFAM" id="SSF47384">
    <property type="entry name" value="Homodimeric domain of signal transducing histidine kinase"/>
    <property type="match status" value="1"/>
</dbReference>
<dbReference type="SMART" id="SM00387">
    <property type="entry name" value="HATPase_c"/>
    <property type="match status" value="1"/>
</dbReference>
<dbReference type="InterPro" id="IPR036097">
    <property type="entry name" value="HisK_dim/P_sf"/>
</dbReference>
<dbReference type="SUPFAM" id="SSF55874">
    <property type="entry name" value="ATPase domain of HSP90 chaperone/DNA topoisomerase II/histidine kinase"/>
    <property type="match status" value="1"/>
</dbReference>
<keyword evidence="18" id="KW-1185">Reference proteome</keyword>
<dbReference type="Pfam" id="PF00989">
    <property type="entry name" value="PAS"/>
    <property type="match status" value="1"/>
</dbReference>
<comment type="catalytic activity">
    <reaction evidence="1">
        <text>ATP + protein L-histidine = ADP + protein N-phospho-L-histidine.</text>
        <dbReference type="EC" id="2.7.13.3"/>
    </reaction>
</comment>
<reference evidence="17 18" key="1">
    <citation type="submission" date="2022-02" db="EMBL/GenBank/DDBJ databases">
        <title>Genome sequence data of Kingella unionensis sp. nov. strain CICC 24913 (CCUG 75125).</title>
        <authorList>
            <person name="Xiao M."/>
        </authorList>
    </citation>
    <scope>NUCLEOTIDE SEQUENCE [LARGE SCALE GENOMIC DNA]</scope>
    <source>
        <strain evidence="17 18">CICC 24913</strain>
    </source>
</reference>
<feature type="transmembrane region" description="Helical" evidence="13">
    <location>
        <begin position="32"/>
        <end position="56"/>
    </location>
</feature>
<dbReference type="SMART" id="SM00388">
    <property type="entry name" value="HisKA"/>
    <property type="match status" value="1"/>
</dbReference>
<dbReference type="Proteomes" id="UP001298424">
    <property type="component" value="Unassembled WGS sequence"/>
</dbReference>
<evidence type="ECO:0000259" key="15">
    <source>
        <dbReference type="PROSITE" id="PS50112"/>
    </source>
</evidence>
<evidence type="ECO:0000256" key="13">
    <source>
        <dbReference type="SAM" id="Phobius"/>
    </source>
</evidence>
<evidence type="ECO:0000259" key="16">
    <source>
        <dbReference type="PROSITE" id="PS50885"/>
    </source>
</evidence>
<dbReference type="SMART" id="SM00304">
    <property type="entry name" value="HAMP"/>
    <property type="match status" value="1"/>
</dbReference>
<dbReference type="InterPro" id="IPR036890">
    <property type="entry name" value="HATPase_C_sf"/>
</dbReference>
<sequence>MQRFLLILGFIALSILFLLVLSTDNSSRLAPYFWYIGGACLALIAVMIAVILRYIWLIVRDRRSRVFGSRIARRLSLAFTLAVMVPALLLLLVSGQMITRTIHSWFGDDTREALERSLKLSRSALDGAVRKTTDQAGLLYAELTAASLQNRPQDALQTARARQFSHVAVWEIKQQPQLVSESNPLHLRQPELDAETLTRIRMSGKESGVENINGTLYAGGWLALPERNGKRYALFFRQPVPANTAQDAQLIEAAWSKYAELVFANRGLQTFFVITLALTTVLASLVSLALALYFARRFVEPILLLAEGAQAVAHGNFSRRITVTRRDELGRLTEQFNHMTEQLAIAKVSDELHRKEQEAARHYLERVLDSLSSGVITLDRSGCLNTYNQSAESILALSLRQLIGHNRQNWADLSPQHHTLAEVFNRLLASEESGSAIEIAYPTAEDERILQGLAVRLPEENGKGIVLIFDNITNLVMAQKEAAWGEIAKRLAHEIRNPLTPIQLSAERLARKLHGKLAEADEQILQKSTDTIVKQVAALQVMVEAFRNYARSSGIKRLSNIDLNVLIEEILVLYESTPCRFSADLDGHLPELKADNTAMRQVLHNLLKNAAEAAAADAEPQVHIRTFVENGQIALEVCNNGQSFSKHMLQHAFEPYVTDKAGGTGLGLPVVKKIIEEQHGRIALSNRQSGGACVSITLPPAQETNESCETPTS</sequence>
<evidence type="ECO:0000313" key="17">
    <source>
        <dbReference type="EMBL" id="MCG6504335.1"/>
    </source>
</evidence>
<evidence type="ECO:0000256" key="8">
    <source>
        <dbReference type="ARBA" id="ARBA00022777"/>
    </source>
</evidence>
<keyword evidence="6 13" id="KW-0812">Transmembrane</keyword>
<dbReference type="Gene3D" id="1.10.287.130">
    <property type="match status" value="1"/>
</dbReference>
<dbReference type="InterPro" id="IPR003594">
    <property type="entry name" value="HATPase_dom"/>
</dbReference>
<protein>
    <recommendedName>
        <fullName evidence="3">histidine kinase</fullName>
        <ecNumber evidence="3">2.7.13.3</ecNumber>
    </recommendedName>
</protein>
<dbReference type="PANTHER" id="PTHR42878">
    <property type="entry name" value="TWO-COMPONENT HISTIDINE KINASE"/>
    <property type="match status" value="1"/>
</dbReference>
<feature type="domain" description="PAS" evidence="15">
    <location>
        <begin position="360"/>
        <end position="406"/>
    </location>
</feature>
<keyword evidence="8" id="KW-0418">Kinase</keyword>
<dbReference type="InterPro" id="IPR035965">
    <property type="entry name" value="PAS-like_dom_sf"/>
</dbReference>
<organism evidence="17 18">
    <name type="scientific">Kingella pumchi</name>
    <dbReference type="NCBI Taxonomy" id="2779506"/>
    <lineage>
        <taxon>Bacteria</taxon>
        <taxon>Pseudomonadati</taxon>
        <taxon>Pseudomonadota</taxon>
        <taxon>Betaproteobacteria</taxon>
        <taxon>Neisseriales</taxon>
        <taxon>Neisseriaceae</taxon>
        <taxon>Kingella</taxon>
    </lineage>
</organism>
<dbReference type="NCBIfam" id="TIGR00229">
    <property type="entry name" value="sensory_box"/>
    <property type="match status" value="1"/>
</dbReference>
<dbReference type="Pfam" id="PF02518">
    <property type="entry name" value="HATPase_c"/>
    <property type="match status" value="1"/>
</dbReference>
<dbReference type="InterPro" id="IPR050351">
    <property type="entry name" value="BphY/WalK/GraS-like"/>
</dbReference>
<evidence type="ECO:0000313" key="18">
    <source>
        <dbReference type="Proteomes" id="UP001298424"/>
    </source>
</evidence>
<dbReference type="Gene3D" id="3.30.565.10">
    <property type="entry name" value="Histidine kinase-like ATPase, C-terminal domain"/>
    <property type="match status" value="1"/>
</dbReference>
<dbReference type="SUPFAM" id="SSF55785">
    <property type="entry name" value="PYP-like sensor domain (PAS domain)"/>
    <property type="match status" value="1"/>
</dbReference>
<dbReference type="Pfam" id="PF00672">
    <property type="entry name" value="HAMP"/>
    <property type="match status" value="1"/>
</dbReference>
<keyword evidence="12 13" id="KW-0472">Membrane</keyword>
<evidence type="ECO:0000256" key="2">
    <source>
        <dbReference type="ARBA" id="ARBA00004141"/>
    </source>
</evidence>
<dbReference type="Gene3D" id="6.10.340.10">
    <property type="match status" value="1"/>
</dbReference>
<dbReference type="CDD" id="cd00082">
    <property type="entry name" value="HisKA"/>
    <property type="match status" value="1"/>
</dbReference>
<evidence type="ECO:0000256" key="10">
    <source>
        <dbReference type="ARBA" id="ARBA00022989"/>
    </source>
</evidence>
<keyword evidence="7" id="KW-0547">Nucleotide-binding</keyword>
<dbReference type="CDD" id="cd00130">
    <property type="entry name" value="PAS"/>
    <property type="match status" value="1"/>
</dbReference>
<dbReference type="PROSITE" id="PS50885">
    <property type="entry name" value="HAMP"/>
    <property type="match status" value="1"/>
</dbReference>
<accession>A0ABS9NNR1</accession>
<comment type="subcellular location">
    <subcellularLocation>
        <location evidence="2">Membrane</location>
        <topology evidence="2">Multi-pass membrane protein</topology>
    </subcellularLocation>
</comment>
<comment type="caution">
    <text evidence="17">The sequence shown here is derived from an EMBL/GenBank/DDBJ whole genome shotgun (WGS) entry which is preliminary data.</text>
</comment>
<evidence type="ECO:0000256" key="12">
    <source>
        <dbReference type="ARBA" id="ARBA00023136"/>
    </source>
</evidence>
<dbReference type="InterPro" id="IPR003661">
    <property type="entry name" value="HisK_dim/P_dom"/>
</dbReference>
<keyword evidence="5" id="KW-0808">Transferase</keyword>
<dbReference type="PANTHER" id="PTHR42878:SF7">
    <property type="entry name" value="SENSOR HISTIDINE KINASE GLRK"/>
    <property type="match status" value="1"/>
</dbReference>
<keyword evidence="9 17" id="KW-0067">ATP-binding</keyword>
<dbReference type="EMBL" id="JAKOOW010000026">
    <property type="protein sequence ID" value="MCG6504335.1"/>
    <property type="molecule type" value="Genomic_DNA"/>
</dbReference>
<dbReference type="InterPro" id="IPR005467">
    <property type="entry name" value="His_kinase_dom"/>
</dbReference>
<dbReference type="InterPro" id="IPR004358">
    <property type="entry name" value="Sig_transdc_His_kin-like_C"/>
</dbReference>
<dbReference type="PROSITE" id="PS50112">
    <property type="entry name" value="PAS"/>
    <property type="match status" value="1"/>
</dbReference>
<feature type="transmembrane region" description="Helical" evidence="13">
    <location>
        <begin position="271"/>
        <end position="295"/>
    </location>
</feature>
<dbReference type="GO" id="GO:0005524">
    <property type="term" value="F:ATP binding"/>
    <property type="evidence" value="ECO:0007669"/>
    <property type="project" value="UniProtKB-KW"/>
</dbReference>
<dbReference type="PIRSF" id="PIRSF037532">
    <property type="entry name" value="STHK_NtrY"/>
    <property type="match status" value="1"/>
</dbReference>
<evidence type="ECO:0000256" key="11">
    <source>
        <dbReference type="ARBA" id="ARBA00023012"/>
    </source>
</evidence>
<evidence type="ECO:0000256" key="5">
    <source>
        <dbReference type="ARBA" id="ARBA00022679"/>
    </source>
</evidence>
<dbReference type="InterPro" id="IPR000014">
    <property type="entry name" value="PAS"/>
</dbReference>
<evidence type="ECO:0000256" key="7">
    <source>
        <dbReference type="ARBA" id="ARBA00022741"/>
    </source>
</evidence>
<dbReference type="InterPro" id="IPR003660">
    <property type="entry name" value="HAMP_dom"/>
</dbReference>
<dbReference type="RefSeq" id="WP_238747716.1">
    <property type="nucleotide sequence ID" value="NZ_JAKOOW010000026.1"/>
</dbReference>
<evidence type="ECO:0000256" key="1">
    <source>
        <dbReference type="ARBA" id="ARBA00000085"/>
    </source>
</evidence>
<dbReference type="InterPro" id="IPR017232">
    <property type="entry name" value="NtrY"/>
</dbReference>
<evidence type="ECO:0000256" key="4">
    <source>
        <dbReference type="ARBA" id="ARBA00022553"/>
    </source>
</evidence>
<dbReference type="EC" id="2.7.13.3" evidence="3"/>
<evidence type="ECO:0000259" key="14">
    <source>
        <dbReference type="PROSITE" id="PS50109"/>
    </source>
</evidence>
<keyword evidence="4" id="KW-0597">Phosphoprotein</keyword>
<name>A0ABS9NNR1_9NEIS</name>
<feature type="domain" description="HAMP" evidence="16">
    <location>
        <begin position="296"/>
        <end position="348"/>
    </location>
</feature>
<dbReference type="InterPro" id="IPR013767">
    <property type="entry name" value="PAS_fold"/>
</dbReference>